<feature type="non-terminal residue" evidence="1">
    <location>
        <position position="22"/>
    </location>
</feature>
<evidence type="ECO:0000313" key="1">
    <source>
        <dbReference type="EMBL" id="SVB76288.1"/>
    </source>
</evidence>
<gene>
    <name evidence="1" type="ORF">METZ01_LOCUS229142</name>
</gene>
<dbReference type="EMBL" id="UINC01056357">
    <property type="protein sequence ID" value="SVB76288.1"/>
    <property type="molecule type" value="Genomic_DNA"/>
</dbReference>
<name>A0A382GMD3_9ZZZZ</name>
<proteinExistence type="predicted"/>
<accession>A0A382GMD3</accession>
<sequence length="22" mass="2546">VLAGYLHLMSEEYEMVLNESSM</sequence>
<organism evidence="1">
    <name type="scientific">marine metagenome</name>
    <dbReference type="NCBI Taxonomy" id="408172"/>
    <lineage>
        <taxon>unclassified sequences</taxon>
        <taxon>metagenomes</taxon>
        <taxon>ecological metagenomes</taxon>
    </lineage>
</organism>
<dbReference type="AlphaFoldDB" id="A0A382GMD3"/>
<feature type="non-terminal residue" evidence="1">
    <location>
        <position position="1"/>
    </location>
</feature>
<reference evidence="1" key="1">
    <citation type="submission" date="2018-05" db="EMBL/GenBank/DDBJ databases">
        <authorList>
            <person name="Lanie J.A."/>
            <person name="Ng W.-L."/>
            <person name="Kazmierczak K.M."/>
            <person name="Andrzejewski T.M."/>
            <person name="Davidsen T.M."/>
            <person name="Wayne K.J."/>
            <person name="Tettelin H."/>
            <person name="Glass J.I."/>
            <person name="Rusch D."/>
            <person name="Podicherti R."/>
            <person name="Tsui H.-C.T."/>
            <person name="Winkler M.E."/>
        </authorList>
    </citation>
    <scope>NUCLEOTIDE SEQUENCE</scope>
</reference>
<protein>
    <submittedName>
        <fullName evidence="1">Uncharacterized protein</fullName>
    </submittedName>
</protein>